<name>A0AA85C082_9TREM</name>
<sequence length="406" mass="45701">MALLFAAENDDPYANIPSHKAFTRTYLSTVTADFGEDNFLTCPLGILFTLGILLGSGGAQGRTGYQIGKAMRLKSTSCSWNAFAAEETAKSLYQELNNSLTSEKTFLNEKEENVVRISTGIFVQKTYEVERRFTESIASDFEGELKQVDFSNGTSATVDINDWVDQQSNGLLEKFFTDDIPDDTAMILVNVFYFRDFWQSPFEPHYTRIENFDISPDHQITVDMMTQEGVMKYGKFEDEGFEIVSKPLNNTRFTFVIVLPLEKWSLNGATELLNGNKVLSEYVKNLKETTVSLRLPKFTLKNTLDLVPTLKSIGVVDLFDPVKSDLSGITTHHNLYVNEFIQTNVLKLNESGIEATTVTSPIFVPISAIIPEVDFHVTHPFICFIYDQQLTMPIMAAKVMNPILQS</sequence>
<dbReference type="InterPro" id="IPR000215">
    <property type="entry name" value="Serpin_fam"/>
</dbReference>
<dbReference type="GO" id="GO:0004867">
    <property type="term" value="F:serine-type endopeptidase inhibitor activity"/>
    <property type="evidence" value="ECO:0007669"/>
    <property type="project" value="InterPro"/>
</dbReference>
<evidence type="ECO:0000256" key="1">
    <source>
        <dbReference type="ARBA" id="ARBA00009500"/>
    </source>
</evidence>
<organism evidence="4 5">
    <name type="scientific">Schistosoma mattheei</name>
    <dbReference type="NCBI Taxonomy" id="31246"/>
    <lineage>
        <taxon>Eukaryota</taxon>
        <taxon>Metazoa</taxon>
        <taxon>Spiralia</taxon>
        <taxon>Lophotrochozoa</taxon>
        <taxon>Platyhelminthes</taxon>
        <taxon>Trematoda</taxon>
        <taxon>Digenea</taxon>
        <taxon>Strigeidida</taxon>
        <taxon>Schistosomatoidea</taxon>
        <taxon>Schistosomatidae</taxon>
        <taxon>Schistosoma</taxon>
    </lineage>
</organism>
<evidence type="ECO:0000313" key="4">
    <source>
        <dbReference type="Proteomes" id="UP000050791"/>
    </source>
</evidence>
<comment type="similarity">
    <text evidence="1 2">Belongs to the serpin family.</text>
</comment>
<evidence type="ECO:0000259" key="3">
    <source>
        <dbReference type="SMART" id="SM00093"/>
    </source>
</evidence>
<dbReference type="SMART" id="SM00093">
    <property type="entry name" value="SERPIN"/>
    <property type="match status" value="1"/>
</dbReference>
<dbReference type="Pfam" id="PF00079">
    <property type="entry name" value="Serpin"/>
    <property type="match status" value="1"/>
</dbReference>
<evidence type="ECO:0000313" key="5">
    <source>
        <dbReference type="WBParaSite" id="SMTH1_88840.1"/>
    </source>
</evidence>
<dbReference type="CDD" id="cd19582">
    <property type="entry name" value="serpinM_ShSPI"/>
    <property type="match status" value="1"/>
</dbReference>
<dbReference type="Gene3D" id="3.30.497.10">
    <property type="entry name" value="Antithrombin, subunit I, domain 2"/>
    <property type="match status" value="1"/>
</dbReference>
<dbReference type="GO" id="GO:0005615">
    <property type="term" value="C:extracellular space"/>
    <property type="evidence" value="ECO:0007669"/>
    <property type="project" value="InterPro"/>
</dbReference>
<dbReference type="Proteomes" id="UP000050791">
    <property type="component" value="Unassembled WGS sequence"/>
</dbReference>
<dbReference type="PANTHER" id="PTHR11461">
    <property type="entry name" value="SERINE PROTEASE INHIBITOR, SERPIN"/>
    <property type="match status" value="1"/>
</dbReference>
<protein>
    <recommendedName>
        <fullName evidence="3">Serpin domain-containing protein</fullName>
    </recommendedName>
</protein>
<dbReference type="SUPFAM" id="SSF56574">
    <property type="entry name" value="Serpins"/>
    <property type="match status" value="1"/>
</dbReference>
<dbReference type="InterPro" id="IPR042185">
    <property type="entry name" value="Serpin_sf_2"/>
</dbReference>
<dbReference type="PANTHER" id="PTHR11461:SF211">
    <property type="entry name" value="GH10112P-RELATED"/>
    <property type="match status" value="1"/>
</dbReference>
<accession>A0AA85C082</accession>
<dbReference type="WBParaSite" id="SMTH1_88840.1">
    <property type="protein sequence ID" value="SMTH1_88840.1"/>
    <property type="gene ID" value="SMTH1_88840"/>
</dbReference>
<dbReference type="InterPro" id="IPR023796">
    <property type="entry name" value="Serpin_dom"/>
</dbReference>
<evidence type="ECO:0000256" key="2">
    <source>
        <dbReference type="RuleBase" id="RU000411"/>
    </source>
</evidence>
<reference evidence="5" key="1">
    <citation type="submission" date="2023-11" db="UniProtKB">
        <authorList>
            <consortium name="WormBaseParasite"/>
        </authorList>
    </citation>
    <scope>IDENTIFICATION</scope>
</reference>
<dbReference type="AlphaFoldDB" id="A0AA85C082"/>
<proteinExistence type="inferred from homology"/>
<feature type="domain" description="Serpin" evidence="3">
    <location>
        <begin position="23"/>
        <end position="402"/>
    </location>
</feature>
<dbReference type="Gene3D" id="2.30.39.10">
    <property type="entry name" value="Alpha-1-antitrypsin, domain 1"/>
    <property type="match status" value="1"/>
</dbReference>
<dbReference type="InterPro" id="IPR042178">
    <property type="entry name" value="Serpin_sf_1"/>
</dbReference>
<dbReference type="InterPro" id="IPR036186">
    <property type="entry name" value="Serpin_sf"/>
</dbReference>